<dbReference type="RefSeq" id="WP_145224015.1">
    <property type="nucleotide sequence ID" value="NZ_CP036343.1"/>
</dbReference>
<feature type="signal peptide" evidence="2">
    <location>
        <begin position="1"/>
        <end position="22"/>
    </location>
</feature>
<evidence type="ECO:0000313" key="3">
    <source>
        <dbReference type="EMBL" id="QDT88889.1"/>
    </source>
</evidence>
<name>A0A517V7B4_9PLAN</name>
<feature type="transmembrane region" description="Helical" evidence="1">
    <location>
        <begin position="406"/>
        <end position="426"/>
    </location>
</feature>
<protein>
    <recommendedName>
        <fullName evidence="5">DUF4350 domain-containing protein</fullName>
    </recommendedName>
</protein>
<feature type="transmembrane region" description="Helical" evidence="1">
    <location>
        <begin position="438"/>
        <end position="459"/>
    </location>
</feature>
<feature type="chain" id="PRO_5022075371" description="DUF4350 domain-containing protein" evidence="2">
    <location>
        <begin position="23"/>
        <end position="725"/>
    </location>
</feature>
<sequence precursor="true">MNWKVLQLVWLSCVLTAHLAAAQTTPITVDISQTAQFPKGNGPLSFVWQCSVSTPDLLEGHFLVTAYDGNEQFGQFQSHDVALHSGFHEVPMMLPPMKVDNAYSELKLRLSFITPETRYDFKDPYTLKVGRKYLRTLTVGVCDPFIENLPPALKTFLDQLKFEAISPVGPIQIDHGQGEVPPHVANQGAKIAPPLKFNLKTYSIHLHPEDFPKLPVDCHQYDILVITARGLEALESRHLNAILQWVRSGGSLCVLPGESTGPKQLVFLNALQEREGGSPLLQNSKGQIDFSDENQILFTRTGWGRSIILRQQTLEKGSLTSDEQARIPFFLWKLKQSQKKFYDQRHHWDDQKLIQDYFQREQQTNYRNYNAYAASEVLSMAYQPLFTGGMLITDLMPAELQIVPTWIIGTILLGYVLMIGPGEYYLLGYFKIRRFTWLTFPVISIFVALFAFVISNYFMQASHERKPLSIIDLDSKGRPVRENEIELLFTGSYQTIETRIKSGLFSPLNQTELGRGFNNYNSPQSTSPAMVGAPFYQGSIPTQYSVYQRMPQWTPQLNRIVNNYPQQEQPGFDWSSITVDQLNSNDRRAKLKTQVKQAYGENAILLIYRGTTGGKPKRYTVYMNARLSGNPVHAIGGTALLTPIHRPHTQYQIQSQEQICFMDDLCVRQQQGIFQIVSQTSPAGGSNLEDLSILDSTDPRQWLVVVYVPGKQQNTIYRQLIVSDT</sequence>
<evidence type="ECO:0008006" key="5">
    <source>
        <dbReference type="Google" id="ProtNLM"/>
    </source>
</evidence>
<accession>A0A517V7B4</accession>
<proteinExistence type="predicted"/>
<keyword evidence="1" id="KW-0812">Transmembrane</keyword>
<evidence type="ECO:0000256" key="2">
    <source>
        <dbReference type="SAM" id="SignalP"/>
    </source>
</evidence>
<organism evidence="3 4">
    <name type="scientific">Gimesia algae</name>
    <dbReference type="NCBI Taxonomy" id="2527971"/>
    <lineage>
        <taxon>Bacteria</taxon>
        <taxon>Pseudomonadati</taxon>
        <taxon>Planctomycetota</taxon>
        <taxon>Planctomycetia</taxon>
        <taxon>Planctomycetales</taxon>
        <taxon>Planctomycetaceae</taxon>
        <taxon>Gimesia</taxon>
    </lineage>
</organism>
<keyword evidence="1" id="KW-1133">Transmembrane helix</keyword>
<keyword evidence="1" id="KW-0472">Membrane</keyword>
<dbReference type="KEGG" id="gax:Pan161_05080"/>
<dbReference type="SUPFAM" id="SSF52317">
    <property type="entry name" value="Class I glutamine amidotransferase-like"/>
    <property type="match status" value="1"/>
</dbReference>
<dbReference type="AlphaFoldDB" id="A0A517V7B4"/>
<gene>
    <name evidence="3" type="ORF">Pan161_05080</name>
</gene>
<dbReference type="Proteomes" id="UP000316855">
    <property type="component" value="Chromosome"/>
</dbReference>
<evidence type="ECO:0000256" key="1">
    <source>
        <dbReference type="SAM" id="Phobius"/>
    </source>
</evidence>
<evidence type="ECO:0000313" key="4">
    <source>
        <dbReference type="Proteomes" id="UP000316855"/>
    </source>
</evidence>
<reference evidence="3 4" key="1">
    <citation type="submission" date="2019-02" db="EMBL/GenBank/DDBJ databases">
        <title>Deep-cultivation of Planctomycetes and their phenomic and genomic characterization uncovers novel biology.</title>
        <authorList>
            <person name="Wiegand S."/>
            <person name="Jogler M."/>
            <person name="Boedeker C."/>
            <person name="Pinto D."/>
            <person name="Vollmers J."/>
            <person name="Rivas-Marin E."/>
            <person name="Kohn T."/>
            <person name="Peeters S.H."/>
            <person name="Heuer A."/>
            <person name="Rast P."/>
            <person name="Oberbeckmann S."/>
            <person name="Bunk B."/>
            <person name="Jeske O."/>
            <person name="Meyerdierks A."/>
            <person name="Storesund J.E."/>
            <person name="Kallscheuer N."/>
            <person name="Luecker S."/>
            <person name="Lage O.M."/>
            <person name="Pohl T."/>
            <person name="Merkel B.J."/>
            <person name="Hornburger P."/>
            <person name="Mueller R.-W."/>
            <person name="Bruemmer F."/>
            <person name="Labrenz M."/>
            <person name="Spormann A.M."/>
            <person name="Op den Camp H."/>
            <person name="Overmann J."/>
            <person name="Amann R."/>
            <person name="Jetten M.S.M."/>
            <person name="Mascher T."/>
            <person name="Medema M.H."/>
            <person name="Devos D.P."/>
            <person name="Kaster A.-K."/>
            <person name="Ovreas L."/>
            <person name="Rohde M."/>
            <person name="Galperin M.Y."/>
            <person name="Jogler C."/>
        </authorList>
    </citation>
    <scope>NUCLEOTIDE SEQUENCE [LARGE SCALE GENOMIC DNA]</scope>
    <source>
        <strain evidence="3 4">Pan161</strain>
    </source>
</reference>
<keyword evidence="2" id="KW-0732">Signal</keyword>
<dbReference type="OrthoDB" id="215124at2"/>
<dbReference type="InterPro" id="IPR029062">
    <property type="entry name" value="Class_I_gatase-like"/>
</dbReference>
<dbReference type="EMBL" id="CP036343">
    <property type="protein sequence ID" value="QDT88889.1"/>
    <property type="molecule type" value="Genomic_DNA"/>
</dbReference>
<keyword evidence="4" id="KW-1185">Reference proteome</keyword>